<dbReference type="AlphaFoldDB" id="A0AAI9HWF5"/>
<dbReference type="InterPro" id="IPR003165">
    <property type="entry name" value="Piwi"/>
</dbReference>
<dbReference type="EMBL" id="AAZDVE040000002">
    <property type="protein sequence ID" value="EMP9431391.1"/>
    <property type="molecule type" value="Genomic_DNA"/>
</dbReference>
<comment type="caution">
    <text evidence="4">The sequence shown here is derived from an EMBL/GenBank/DDBJ whole genome shotgun (WGS) entry which is preliminary data.</text>
</comment>
<dbReference type="GO" id="GO:0003676">
    <property type="term" value="F:nucleic acid binding"/>
    <property type="evidence" value="ECO:0007669"/>
    <property type="project" value="InterPro"/>
</dbReference>
<dbReference type="SMART" id="SM00950">
    <property type="entry name" value="Piwi"/>
    <property type="match status" value="1"/>
</dbReference>
<proteinExistence type="inferred from homology"/>
<accession>A0AAI9HWF5</accession>
<sequence>MKKWRIALMKVKVLAEPTLEFGKGTHICPRSGIERLGVYDKKDEFRKSELRLGIVGRGEGVDKLDIWLEKCRAGILPKESNLANLFKGFGGFADSHGFHSKLLSSPAYTRSIQKSSLNKIASIIKREDRVNAAVELFYDQIRFLTENRAVDVIVCVIPDDLFESVTKNTGKSTDDNAQLEVYMEHNFRRMIKAKTMHLGVPLQLVIENTIDDSKASRGQQDDATKAWNFSTALYYKGNRTVPWRLVENTYKPRSCYVGIGFYKSRDGETISTSLAQVFDEFGHGVILRGSPVALDKTDRRPYMSKEQAFELLSSALSEYDKALMQMPARVVIHKSSQFRVCEIEGFNEALDAKLIRSRDYVSITESDIRLFSETNYPPKRGTLLSISESEGLLYTRGFVDFYKTYPGMYIPSPLRVIAHENDSSLEELCEEILGLTKMNWNNTQLDGRLPITIECAKKVGEIMKYVDKNEKPQVSYSFYM</sequence>
<comment type="similarity">
    <text evidence="1">Belongs to the argonaute family. Long pAgo subfamily.</text>
</comment>
<evidence type="ECO:0000256" key="1">
    <source>
        <dbReference type="ARBA" id="ARBA00035012"/>
    </source>
</evidence>
<name>A0AAI9HWF5_PROST</name>
<dbReference type="InterPro" id="IPR036397">
    <property type="entry name" value="RNaseH_sf"/>
</dbReference>
<evidence type="ECO:0000259" key="3">
    <source>
        <dbReference type="SMART" id="SM00950"/>
    </source>
</evidence>
<reference evidence="4" key="1">
    <citation type="submission" date="2024-02" db="EMBL/GenBank/DDBJ databases">
        <authorList>
            <consortium name="Clinical and Environmental Microbiology Branch: Whole genome sequencing antimicrobial resistance pathogens in the healthcare setting"/>
        </authorList>
    </citation>
    <scope>NUCLEOTIDE SEQUENCE</scope>
    <source>
        <strain evidence="4">2020GO-00142</strain>
    </source>
</reference>
<evidence type="ECO:0000256" key="2">
    <source>
        <dbReference type="ARBA" id="ARBA00035032"/>
    </source>
</evidence>
<dbReference type="InterPro" id="IPR012337">
    <property type="entry name" value="RNaseH-like_sf"/>
</dbReference>
<gene>
    <name evidence="4" type="ORF">JRA39_000388</name>
</gene>
<dbReference type="CDD" id="cd04659">
    <property type="entry name" value="Piwi_piwi-like_ProArk"/>
    <property type="match status" value="1"/>
</dbReference>
<organism evidence="4">
    <name type="scientific">Providencia stuartii</name>
    <dbReference type="NCBI Taxonomy" id="588"/>
    <lineage>
        <taxon>Bacteria</taxon>
        <taxon>Pseudomonadati</taxon>
        <taxon>Pseudomonadota</taxon>
        <taxon>Gammaproteobacteria</taxon>
        <taxon>Enterobacterales</taxon>
        <taxon>Morganellaceae</taxon>
        <taxon>Providencia</taxon>
    </lineage>
</organism>
<evidence type="ECO:0000313" key="4">
    <source>
        <dbReference type="EMBL" id="EMP9431391.1"/>
    </source>
</evidence>
<dbReference type="Gene3D" id="3.30.420.10">
    <property type="entry name" value="Ribonuclease H-like superfamily/Ribonuclease H"/>
    <property type="match status" value="1"/>
</dbReference>
<feature type="domain" description="Piwi" evidence="3">
    <location>
        <begin position="152"/>
        <end position="468"/>
    </location>
</feature>
<dbReference type="SUPFAM" id="SSF53098">
    <property type="entry name" value="Ribonuclease H-like"/>
    <property type="match status" value="1"/>
</dbReference>
<protein>
    <recommendedName>
        <fullName evidence="2">Protein argonaute</fullName>
    </recommendedName>
</protein>